<dbReference type="InterPro" id="IPR050809">
    <property type="entry name" value="UgpAE/MalFG_permease"/>
</dbReference>
<dbReference type="KEGG" id="scc:Spico_0716"/>
<dbReference type="PANTHER" id="PTHR43227">
    <property type="entry name" value="BLL4140 PROTEIN"/>
    <property type="match status" value="1"/>
</dbReference>
<dbReference type="HOGENOM" id="CLU_016047_0_1_12"/>
<keyword evidence="3" id="KW-1003">Cell membrane</keyword>
<feature type="transmembrane region" description="Helical" evidence="7">
    <location>
        <begin position="28"/>
        <end position="47"/>
    </location>
</feature>
<dbReference type="Pfam" id="PF00528">
    <property type="entry name" value="BPD_transp_1"/>
    <property type="match status" value="1"/>
</dbReference>
<evidence type="ECO:0000256" key="7">
    <source>
        <dbReference type="RuleBase" id="RU363032"/>
    </source>
</evidence>
<keyword evidence="10" id="KW-1185">Reference proteome</keyword>
<comment type="similarity">
    <text evidence="7">Belongs to the binding-protein-dependent transport system permease family.</text>
</comment>
<feature type="transmembrane region" description="Helical" evidence="7">
    <location>
        <begin position="286"/>
        <end position="307"/>
    </location>
</feature>
<dbReference type="SUPFAM" id="SSF161098">
    <property type="entry name" value="MetI-like"/>
    <property type="match status" value="1"/>
</dbReference>
<organism evidence="9 10">
    <name type="scientific">Parasphaerochaeta coccoides (strain ATCC BAA-1237 / DSM 17374 / SPN1)</name>
    <name type="common">Sphaerochaeta coccoides</name>
    <dbReference type="NCBI Taxonomy" id="760011"/>
    <lineage>
        <taxon>Bacteria</taxon>
        <taxon>Pseudomonadati</taxon>
        <taxon>Spirochaetota</taxon>
        <taxon>Spirochaetia</taxon>
        <taxon>Spirochaetales</taxon>
        <taxon>Sphaerochaetaceae</taxon>
        <taxon>Parasphaerochaeta</taxon>
    </lineage>
</organism>
<dbReference type="PROSITE" id="PS50928">
    <property type="entry name" value="ABC_TM1"/>
    <property type="match status" value="1"/>
</dbReference>
<feature type="transmembrane region" description="Helical" evidence="7">
    <location>
        <begin position="138"/>
        <end position="163"/>
    </location>
</feature>
<dbReference type="InterPro" id="IPR035906">
    <property type="entry name" value="MetI-like_sf"/>
</dbReference>
<protein>
    <submittedName>
        <fullName evidence="9">Carbohydrate ABC transporter membrane protein 1, CUT1 family</fullName>
    </submittedName>
</protein>
<evidence type="ECO:0000256" key="2">
    <source>
        <dbReference type="ARBA" id="ARBA00022448"/>
    </source>
</evidence>
<dbReference type="InterPro" id="IPR000515">
    <property type="entry name" value="MetI-like"/>
</dbReference>
<keyword evidence="6 7" id="KW-0472">Membrane</keyword>
<evidence type="ECO:0000256" key="3">
    <source>
        <dbReference type="ARBA" id="ARBA00022475"/>
    </source>
</evidence>
<dbReference type="eggNOG" id="COG4209">
    <property type="taxonomic scope" value="Bacteria"/>
</dbReference>
<reference evidence="9 10" key="2">
    <citation type="journal article" date="2012" name="Stand. Genomic Sci.">
        <title>Complete genome sequence of the termite hindgut bacterium Spirochaeta coccoides type strain (SPN1(T)), reclassification in the genus Sphaerochaeta as Sphaerochaeta coccoides comb. nov. and emendations of the family Spirochaetaceae and the genus Sphaerochaeta.</title>
        <authorList>
            <person name="Abt B."/>
            <person name="Han C."/>
            <person name="Scheuner C."/>
            <person name="Lu M."/>
            <person name="Lapidus A."/>
            <person name="Nolan M."/>
            <person name="Lucas S."/>
            <person name="Hammon N."/>
            <person name="Deshpande S."/>
            <person name="Cheng J.F."/>
            <person name="Tapia R."/>
            <person name="Goodwin L.A."/>
            <person name="Pitluck S."/>
            <person name="Liolios K."/>
            <person name="Pagani I."/>
            <person name="Ivanova N."/>
            <person name="Mavromatis K."/>
            <person name="Mikhailova N."/>
            <person name="Huntemann M."/>
            <person name="Pati A."/>
            <person name="Chen A."/>
            <person name="Palaniappan K."/>
            <person name="Land M."/>
            <person name="Hauser L."/>
            <person name="Brambilla E.M."/>
            <person name="Rohde M."/>
            <person name="Spring S."/>
            <person name="Gronow S."/>
            <person name="Goker M."/>
            <person name="Woyke T."/>
            <person name="Bristow J."/>
            <person name="Eisen J.A."/>
            <person name="Markowitz V."/>
            <person name="Hugenholtz P."/>
            <person name="Kyrpides N.C."/>
            <person name="Klenk H.P."/>
            <person name="Detter J.C."/>
        </authorList>
    </citation>
    <scope>NUCLEOTIDE SEQUENCE [LARGE SCALE GENOMIC DNA]</scope>
    <source>
        <strain evidence="10">ATCC BAA-1237 / DSM 17374 / SPN1</strain>
    </source>
</reference>
<evidence type="ECO:0000256" key="4">
    <source>
        <dbReference type="ARBA" id="ARBA00022692"/>
    </source>
</evidence>
<accession>F4GLH2</accession>
<keyword evidence="4 7" id="KW-0812">Transmembrane</keyword>
<feature type="transmembrane region" description="Helical" evidence="7">
    <location>
        <begin position="228"/>
        <end position="250"/>
    </location>
</feature>
<keyword evidence="2 7" id="KW-0813">Transport</keyword>
<dbReference type="EMBL" id="CP002659">
    <property type="protein sequence ID" value="AEC01942.1"/>
    <property type="molecule type" value="Genomic_DNA"/>
</dbReference>
<evidence type="ECO:0000256" key="5">
    <source>
        <dbReference type="ARBA" id="ARBA00022989"/>
    </source>
</evidence>
<feature type="domain" description="ABC transmembrane type-1" evidence="8">
    <location>
        <begin position="92"/>
        <end position="307"/>
    </location>
</feature>
<evidence type="ECO:0000313" key="9">
    <source>
        <dbReference type="EMBL" id="AEC01942.1"/>
    </source>
</evidence>
<dbReference type="Gene3D" id="1.10.3720.10">
    <property type="entry name" value="MetI-like"/>
    <property type="match status" value="1"/>
</dbReference>
<gene>
    <name evidence="9" type="ordered locus">Spico_0716</name>
</gene>
<keyword evidence="5 7" id="KW-1133">Transmembrane helix</keyword>
<name>F4GLH2_PARC1</name>
<evidence type="ECO:0000256" key="6">
    <source>
        <dbReference type="ARBA" id="ARBA00023136"/>
    </source>
</evidence>
<evidence type="ECO:0000256" key="1">
    <source>
        <dbReference type="ARBA" id="ARBA00004651"/>
    </source>
</evidence>
<dbReference type="AlphaFoldDB" id="F4GLH2"/>
<dbReference type="PANTHER" id="PTHR43227:SF11">
    <property type="entry name" value="BLL4140 PROTEIN"/>
    <property type="match status" value="1"/>
</dbReference>
<dbReference type="CDD" id="cd06261">
    <property type="entry name" value="TM_PBP2"/>
    <property type="match status" value="1"/>
</dbReference>
<dbReference type="STRING" id="760011.Spico_0716"/>
<evidence type="ECO:0000259" key="8">
    <source>
        <dbReference type="PROSITE" id="PS50928"/>
    </source>
</evidence>
<feature type="transmembrane region" description="Helical" evidence="7">
    <location>
        <begin position="183"/>
        <end position="207"/>
    </location>
</feature>
<dbReference type="GO" id="GO:0055085">
    <property type="term" value="P:transmembrane transport"/>
    <property type="evidence" value="ECO:0007669"/>
    <property type="project" value="InterPro"/>
</dbReference>
<dbReference type="GO" id="GO:0005886">
    <property type="term" value="C:plasma membrane"/>
    <property type="evidence" value="ECO:0007669"/>
    <property type="project" value="UniProtKB-SubCell"/>
</dbReference>
<proteinExistence type="inferred from homology"/>
<comment type="subcellular location">
    <subcellularLocation>
        <location evidence="1 7">Cell membrane</location>
        <topology evidence="1 7">Multi-pass membrane protein</topology>
    </subcellularLocation>
</comment>
<sequence>MKKIPMPHGHHQIGGRGRRFRTYMSRYWTLYAMLALPLAYFTIFKYVPMTYIQIAFKKYSIVLSPWKMSLADNKGWQYFIQAFQNRDFLYALRNTVMLNLLDLVIGFPAPIIFALILNEMPFRRLKRFTQTVAYMPHFLSWIIIAGLALQLFAPNTGLVNVWLGKIGIGPIPFLNESKSWVATYILLGVWQSVGWNSIIYLAAITGINPTLYEAADIDGAGRMQKIRYITIPGIMNTIVVLLILNLGRILGSEFDRPFALRNALVNNVSNVISTFVYSAGIRGLQFSLTTAVGLFQSFVCVIFLLLSDAAAKRSGERGIV</sequence>
<feature type="transmembrane region" description="Helical" evidence="7">
    <location>
        <begin position="96"/>
        <end position="117"/>
    </location>
</feature>
<reference evidence="10" key="1">
    <citation type="submission" date="2011-04" db="EMBL/GenBank/DDBJ databases">
        <title>The complete genome of Spirochaeta coccoides DSM 17374.</title>
        <authorList>
            <person name="Lucas S."/>
            <person name="Copeland A."/>
            <person name="Lapidus A."/>
            <person name="Bruce D."/>
            <person name="Goodwin L."/>
            <person name="Pitluck S."/>
            <person name="Peters L."/>
            <person name="Kyrpides N."/>
            <person name="Mavromatis K."/>
            <person name="Pagani I."/>
            <person name="Ivanova N."/>
            <person name="Ovchinnikova G."/>
            <person name="Lu M."/>
            <person name="Detter J.C."/>
            <person name="Tapia R."/>
            <person name="Han C."/>
            <person name="Land M."/>
            <person name="Hauser L."/>
            <person name="Markowitz V."/>
            <person name="Cheng J.-F."/>
            <person name="Hugenholtz P."/>
            <person name="Woyke T."/>
            <person name="Wu D."/>
            <person name="Spring S."/>
            <person name="Schroeder M."/>
            <person name="Brambilla E."/>
            <person name="Klenk H.-P."/>
            <person name="Eisen J.A."/>
        </authorList>
    </citation>
    <scope>NUCLEOTIDE SEQUENCE [LARGE SCALE GENOMIC DNA]</scope>
    <source>
        <strain evidence="10">ATCC BAA-1237 / DSM 17374 / SPN1</strain>
    </source>
</reference>
<dbReference type="RefSeq" id="WP_013739338.1">
    <property type="nucleotide sequence ID" value="NC_015436.1"/>
</dbReference>
<evidence type="ECO:0000313" key="10">
    <source>
        <dbReference type="Proteomes" id="UP000007939"/>
    </source>
</evidence>
<dbReference type="Proteomes" id="UP000007939">
    <property type="component" value="Chromosome"/>
</dbReference>